<sequence length="397" mass="44642">MTELTSCSAQSDLCVREVEHTLKKKHIPLPKYLCAPGSLAFLDRIPILDKSDSLCSRIKCLFQNNDIDVDFGKIHVLQNNLDASGIQSGNESTAKSFKIGKFRRLLKKETKCRWLEASICRAFWSHLLLGSNEIIRCLESSACSKNESRKETQGKRISFVFVDFGWLASHYGHHLANLCKLLNIRLVAIKPTGSLPELVTTKLRPMKKLVVFGFCLSNETPSDLSDICKQIEIRFPVLGNDTSNISAVMGIKKQDTSHEMFTNHPEVPSSVNKKESWEDVKIDSKLYDYSSPAHKFTFSEFQPFLFSLALRSFGNEIFYGVPDNDNHSESENRCSFCAYKSPVLKAVVTRVGRKSLKRKMSVSQSAEISNSTSRTNVQSSIPVSNKSKNKSHSKTTK</sequence>
<accession>A0AAE2D901</accession>
<name>A0AAE2D901_SCHME</name>
<dbReference type="Proteomes" id="UP001292079">
    <property type="component" value="Unassembled WGS sequence"/>
</dbReference>
<comment type="caution">
    <text evidence="2">The sequence shown here is derived from an EMBL/GenBank/DDBJ whole genome shotgun (WGS) entry which is preliminary data.</text>
</comment>
<evidence type="ECO:0000313" key="2">
    <source>
        <dbReference type="EMBL" id="KAK4475958.1"/>
    </source>
</evidence>
<keyword evidence="3" id="KW-1185">Reference proteome</keyword>
<evidence type="ECO:0000313" key="3">
    <source>
        <dbReference type="Proteomes" id="UP001292079"/>
    </source>
</evidence>
<dbReference type="EMBL" id="JALJAT010000001">
    <property type="protein sequence ID" value="KAK4475958.1"/>
    <property type="molecule type" value="Genomic_DNA"/>
</dbReference>
<feature type="compositionally biased region" description="Basic residues" evidence="1">
    <location>
        <begin position="387"/>
        <end position="397"/>
    </location>
</feature>
<reference evidence="2" key="2">
    <citation type="journal article" date="2023" name="Infect Dis Poverty">
        <title>Chromosome-scale genome of the human blood fluke Schistosoma mekongi and its implications for public health.</title>
        <authorList>
            <person name="Zhou M."/>
            <person name="Xu L."/>
            <person name="Xu D."/>
            <person name="Chen W."/>
            <person name="Khan J."/>
            <person name="Hu Y."/>
            <person name="Huang H."/>
            <person name="Wei H."/>
            <person name="Zhang Y."/>
            <person name="Chusongsang P."/>
            <person name="Tanasarnprasert K."/>
            <person name="Hu X."/>
            <person name="Limpanont Y."/>
            <person name="Lv Z."/>
        </authorList>
    </citation>
    <scope>NUCLEOTIDE SEQUENCE</scope>
    <source>
        <strain evidence="2">LV_2022a</strain>
    </source>
</reference>
<evidence type="ECO:0000256" key="1">
    <source>
        <dbReference type="SAM" id="MobiDB-lite"/>
    </source>
</evidence>
<feature type="region of interest" description="Disordered" evidence="1">
    <location>
        <begin position="359"/>
        <end position="397"/>
    </location>
</feature>
<dbReference type="AlphaFoldDB" id="A0AAE2D901"/>
<gene>
    <name evidence="2" type="ORF">MN116_001196</name>
</gene>
<protein>
    <submittedName>
        <fullName evidence="2">Uncharacterized protein</fullName>
    </submittedName>
</protein>
<proteinExistence type="predicted"/>
<reference evidence="2" key="1">
    <citation type="submission" date="2022-04" db="EMBL/GenBank/DDBJ databases">
        <authorList>
            <person name="Xu L."/>
            <person name="Lv Z."/>
        </authorList>
    </citation>
    <scope>NUCLEOTIDE SEQUENCE</scope>
    <source>
        <strain evidence="2">LV_2022a</strain>
    </source>
</reference>
<organism evidence="2 3">
    <name type="scientific">Schistosoma mekongi</name>
    <name type="common">Parasitic worm</name>
    <dbReference type="NCBI Taxonomy" id="38744"/>
    <lineage>
        <taxon>Eukaryota</taxon>
        <taxon>Metazoa</taxon>
        <taxon>Spiralia</taxon>
        <taxon>Lophotrochozoa</taxon>
        <taxon>Platyhelminthes</taxon>
        <taxon>Trematoda</taxon>
        <taxon>Digenea</taxon>
        <taxon>Strigeidida</taxon>
        <taxon>Schistosomatoidea</taxon>
        <taxon>Schistosomatidae</taxon>
        <taxon>Schistosoma</taxon>
    </lineage>
</organism>
<feature type="compositionally biased region" description="Polar residues" evidence="1">
    <location>
        <begin position="361"/>
        <end position="383"/>
    </location>
</feature>